<protein>
    <submittedName>
        <fullName evidence="2">Glyoxalase</fullName>
    </submittedName>
</protein>
<evidence type="ECO:0000259" key="1">
    <source>
        <dbReference type="PROSITE" id="PS51819"/>
    </source>
</evidence>
<dbReference type="InterPro" id="IPR029068">
    <property type="entry name" value="Glyas_Bleomycin-R_OHBP_Dase"/>
</dbReference>
<dbReference type="CDD" id="cd07262">
    <property type="entry name" value="VOC_like"/>
    <property type="match status" value="1"/>
</dbReference>
<dbReference type="InterPro" id="IPR004360">
    <property type="entry name" value="Glyas_Fos-R_dOase_dom"/>
</dbReference>
<name>A0A102LH81_9BURK</name>
<dbReference type="PANTHER" id="PTHR35006:SF1">
    <property type="entry name" value="BLL2941 PROTEIN"/>
    <property type="match status" value="1"/>
</dbReference>
<evidence type="ECO:0000313" key="2">
    <source>
        <dbReference type="EMBL" id="KUZ93490.1"/>
    </source>
</evidence>
<dbReference type="SUPFAM" id="SSF54593">
    <property type="entry name" value="Glyoxalase/Bleomycin resistance protein/Dihydroxybiphenyl dioxygenase"/>
    <property type="match status" value="1"/>
</dbReference>
<dbReference type="InterPro" id="IPR037523">
    <property type="entry name" value="VOC_core"/>
</dbReference>
<dbReference type="RefSeq" id="WP_059632261.1">
    <property type="nucleotide sequence ID" value="NZ_LOTK01000014.1"/>
</dbReference>
<dbReference type="Pfam" id="PF00903">
    <property type="entry name" value="Glyoxalase"/>
    <property type="match status" value="1"/>
</dbReference>
<dbReference type="AlphaFoldDB" id="A0A102LH81"/>
<dbReference type="PANTHER" id="PTHR35006">
    <property type="entry name" value="GLYOXALASE FAMILY PROTEIN (AFU_ORTHOLOGUE AFUA_5G14830)"/>
    <property type="match status" value="1"/>
</dbReference>
<sequence length="129" mass="14187">MFSHICVGVSDLARAYDFYAPLCDALGLRLKFREPDGWTGWMPADTDRPLFFIGRPLDGGPPAPGNGQTIAFDAATRALVDRCHALALQHGGTCEGPPGLRPHYHPDYYGAYFRDPDGNKLCVVCHRPE</sequence>
<accession>A0A102LH81</accession>
<organism evidence="2 3">
    <name type="scientific">Burkholderia ubonensis</name>
    <dbReference type="NCBI Taxonomy" id="101571"/>
    <lineage>
        <taxon>Bacteria</taxon>
        <taxon>Pseudomonadati</taxon>
        <taxon>Pseudomonadota</taxon>
        <taxon>Betaproteobacteria</taxon>
        <taxon>Burkholderiales</taxon>
        <taxon>Burkholderiaceae</taxon>
        <taxon>Burkholderia</taxon>
        <taxon>Burkholderia cepacia complex</taxon>
    </lineage>
</organism>
<proteinExistence type="predicted"/>
<feature type="domain" description="VOC" evidence="1">
    <location>
        <begin position="1"/>
        <end position="126"/>
    </location>
</feature>
<dbReference type="PROSITE" id="PS51819">
    <property type="entry name" value="VOC"/>
    <property type="match status" value="1"/>
</dbReference>
<comment type="caution">
    <text evidence="2">The sequence shown here is derived from an EMBL/GenBank/DDBJ whole genome shotgun (WGS) entry which is preliminary data.</text>
</comment>
<evidence type="ECO:0000313" key="3">
    <source>
        <dbReference type="Proteomes" id="UP000065521"/>
    </source>
</evidence>
<reference evidence="2 3" key="1">
    <citation type="submission" date="2015-11" db="EMBL/GenBank/DDBJ databases">
        <title>Expanding the genomic diversity of Burkholderia species for the development of highly accurate diagnostics.</title>
        <authorList>
            <person name="Sahl J."/>
            <person name="Keim P."/>
            <person name="Wagner D."/>
        </authorList>
    </citation>
    <scope>NUCLEOTIDE SEQUENCE [LARGE SCALE GENOMIC DNA]</scope>
    <source>
        <strain evidence="2 3">RF32-BP4</strain>
    </source>
</reference>
<dbReference type="EMBL" id="LOTN01000017">
    <property type="protein sequence ID" value="KUZ93490.1"/>
    <property type="molecule type" value="Genomic_DNA"/>
</dbReference>
<gene>
    <name evidence="2" type="ORF">WI38_09365</name>
</gene>
<dbReference type="Proteomes" id="UP000065521">
    <property type="component" value="Unassembled WGS sequence"/>
</dbReference>
<dbReference type="Gene3D" id="3.10.180.10">
    <property type="entry name" value="2,3-Dihydroxybiphenyl 1,2-Dioxygenase, domain 1"/>
    <property type="match status" value="1"/>
</dbReference>